<dbReference type="InParanoid" id="A0A543AUF6"/>
<proteinExistence type="predicted"/>
<dbReference type="EMBL" id="VFOW01000001">
    <property type="protein sequence ID" value="TQL76185.1"/>
    <property type="molecule type" value="Genomic_DNA"/>
</dbReference>
<evidence type="ECO:0000313" key="2">
    <source>
        <dbReference type="Proteomes" id="UP000317043"/>
    </source>
</evidence>
<name>A0A543AUF6_9ACTN</name>
<organism evidence="1 2">
    <name type="scientific">Stackebrandtia endophytica</name>
    <dbReference type="NCBI Taxonomy" id="1496996"/>
    <lineage>
        <taxon>Bacteria</taxon>
        <taxon>Bacillati</taxon>
        <taxon>Actinomycetota</taxon>
        <taxon>Actinomycetes</taxon>
        <taxon>Glycomycetales</taxon>
        <taxon>Glycomycetaceae</taxon>
        <taxon>Stackebrandtia</taxon>
    </lineage>
</organism>
<keyword evidence="2" id="KW-1185">Reference proteome</keyword>
<gene>
    <name evidence="1" type="ORF">FB566_1707</name>
</gene>
<reference evidence="1 2" key="1">
    <citation type="submission" date="2019-06" db="EMBL/GenBank/DDBJ databases">
        <title>Sequencing the genomes of 1000 actinobacteria strains.</title>
        <authorList>
            <person name="Klenk H.-P."/>
        </authorList>
    </citation>
    <scope>NUCLEOTIDE SEQUENCE [LARGE SCALE GENOMIC DNA]</scope>
    <source>
        <strain evidence="1 2">DSM 45928</strain>
    </source>
</reference>
<dbReference type="Proteomes" id="UP000317043">
    <property type="component" value="Unassembled WGS sequence"/>
</dbReference>
<accession>A0A543AUF6</accession>
<comment type="caution">
    <text evidence="1">The sequence shown here is derived from an EMBL/GenBank/DDBJ whole genome shotgun (WGS) entry which is preliminary data.</text>
</comment>
<evidence type="ECO:0000313" key="1">
    <source>
        <dbReference type="EMBL" id="TQL76185.1"/>
    </source>
</evidence>
<sequence>MISPCPTCDTALVRGPGRPPYDMDIAATIDALGDRVSDGRMRVIRGDVQLTDMLDLFASDLKYTIVSFLECRHCERTVRFGLCIRGAPIYEHVDGTVPAAHPWQKVPPRQEWVRPETLRADLFSGDAHRLGKAAWTVIRTDRAELLDPLVAQLPDIEAATAGVDLGGMLRSNTATLQHALRRLRFRRDEVCVCAAYPDLDLYDPHAEAAAGRVRVLRTHLLGDGPFVDHHDGECNSCGTRFEIIEGESHFRWWSWRRIDPPSQ</sequence>
<dbReference type="OrthoDB" id="8774933at2"/>
<protein>
    <submittedName>
        <fullName evidence="1">Uncharacterized protein</fullName>
    </submittedName>
</protein>
<dbReference type="RefSeq" id="WP_142037198.1">
    <property type="nucleotide sequence ID" value="NZ_JBHTGS010000001.1"/>
</dbReference>
<dbReference type="AlphaFoldDB" id="A0A543AUF6"/>